<dbReference type="EMBL" id="CACRXK020001950">
    <property type="protein sequence ID" value="CAB3991955.1"/>
    <property type="molecule type" value="Genomic_DNA"/>
</dbReference>
<keyword evidence="2" id="KW-1185">Reference proteome</keyword>
<reference evidence="1" key="1">
    <citation type="submission" date="2020-04" db="EMBL/GenBank/DDBJ databases">
        <authorList>
            <person name="Alioto T."/>
            <person name="Alioto T."/>
            <person name="Gomez Garrido J."/>
        </authorList>
    </citation>
    <scope>NUCLEOTIDE SEQUENCE</scope>
    <source>
        <strain evidence="1">A484AB</strain>
    </source>
</reference>
<accession>A0A6S7GJY5</accession>
<sequence length="254" mass="28815">MEESTAQSVICQPIIESSGSLVGVIELSRRVGHEAFGDEDDENYAQSLVDADRTSLFLVDSKTDELYARIFDVGGSPEESMSENLKKEIRFPKSKGVAGYVATSGETLNITEAYNNVALEVLSYHSMCTDQEMRELNKCGGMKKEGTALASVYTTSPLEHHHFNQTITILQYLEFDLERHYYDLPAHQFQNVLYVQSKVHSISSKLFFLEKETYTKRSSPRTKLNRANLKRWSELVAKKKQENQQQNGAIEEVK</sequence>
<protein>
    <submittedName>
        <fullName evidence="1">Probable 3,5 -cyclic phosphodiesterase pde-5</fullName>
    </submittedName>
</protein>
<dbReference type="OrthoDB" id="295473at2759"/>
<evidence type="ECO:0000313" key="1">
    <source>
        <dbReference type="EMBL" id="CAB3991955.1"/>
    </source>
</evidence>
<comment type="caution">
    <text evidence="1">The sequence shown here is derived from an EMBL/GenBank/DDBJ whole genome shotgun (WGS) entry which is preliminary data.</text>
</comment>
<feature type="non-terminal residue" evidence="1">
    <location>
        <position position="1"/>
    </location>
</feature>
<dbReference type="SUPFAM" id="SSF55781">
    <property type="entry name" value="GAF domain-like"/>
    <property type="match status" value="2"/>
</dbReference>
<dbReference type="Proteomes" id="UP001152795">
    <property type="component" value="Unassembled WGS sequence"/>
</dbReference>
<dbReference type="AlphaFoldDB" id="A0A6S7GJY5"/>
<organism evidence="1 2">
    <name type="scientific">Paramuricea clavata</name>
    <name type="common">Red gorgonian</name>
    <name type="synonym">Violescent sea-whip</name>
    <dbReference type="NCBI Taxonomy" id="317549"/>
    <lineage>
        <taxon>Eukaryota</taxon>
        <taxon>Metazoa</taxon>
        <taxon>Cnidaria</taxon>
        <taxon>Anthozoa</taxon>
        <taxon>Octocorallia</taxon>
        <taxon>Malacalcyonacea</taxon>
        <taxon>Plexauridae</taxon>
        <taxon>Paramuricea</taxon>
    </lineage>
</organism>
<dbReference type="InterPro" id="IPR029016">
    <property type="entry name" value="GAF-like_dom_sf"/>
</dbReference>
<evidence type="ECO:0000313" key="2">
    <source>
        <dbReference type="Proteomes" id="UP001152795"/>
    </source>
</evidence>
<dbReference type="Gene3D" id="3.30.450.40">
    <property type="match status" value="1"/>
</dbReference>
<proteinExistence type="predicted"/>
<gene>
    <name evidence="1" type="ORF">PACLA_8A030739</name>
</gene>
<name>A0A6S7GJY5_PARCT</name>